<reference evidence="6 7" key="1">
    <citation type="submission" date="2019-10" db="EMBL/GenBank/DDBJ databases">
        <title>Vibrio sp. nov. isolated from a shrimp pond.</title>
        <authorList>
            <person name="Gomez-Gil B."/>
            <person name="Enciso-Ibarra J."/>
            <person name="Enciso-Ibarra K."/>
            <person name="Bolan-Mejia C."/>
        </authorList>
    </citation>
    <scope>NUCLEOTIDE SEQUENCE [LARGE SCALE GENOMIC DNA]</scope>
    <source>
        <strain evidence="6 7">CAIM 722</strain>
    </source>
</reference>
<sequence length="200" mass="23060">MSEGCANCGLQHQCICDVIPHCNSTLHLSLLMHENELERETNTGQWLLKSLPFCEQYVWQRTEPNKELVMKLNQTELYSMVVYPDEESIPVEEALIFCQQHNKTPHFIVLDGTWQEAKKMKRKSPWLQNIACVSLPTQTLTSHYQLRRNQKPGNLCTLEVAALLMRLQDEDNNADALESFLHHYSLVLKADKSGHAWQGN</sequence>
<keyword evidence="2" id="KW-0808">Transferase</keyword>
<feature type="domain" description="DTW" evidence="5">
    <location>
        <begin position="1"/>
        <end position="193"/>
    </location>
</feature>
<comment type="caution">
    <text evidence="6">The sequence shown here is derived from an EMBL/GenBank/DDBJ whole genome shotgun (WGS) entry which is preliminary data.</text>
</comment>
<evidence type="ECO:0000256" key="4">
    <source>
        <dbReference type="ARBA" id="ARBA00022694"/>
    </source>
</evidence>
<dbReference type="InterPro" id="IPR005636">
    <property type="entry name" value="DTW"/>
</dbReference>
<organism evidence="6 7">
    <name type="scientific">Vibrio eleionomae</name>
    <dbReference type="NCBI Taxonomy" id="2653505"/>
    <lineage>
        <taxon>Bacteria</taxon>
        <taxon>Pseudomonadati</taxon>
        <taxon>Pseudomonadota</taxon>
        <taxon>Gammaproteobacteria</taxon>
        <taxon>Vibrionales</taxon>
        <taxon>Vibrionaceae</taxon>
        <taxon>Vibrio</taxon>
    </lineage>
</organism>
<dbReference type="InterPro" id="IPR039262">
    <property type="entry name" value="DTWD2/TAPT"/>
</dbReference>
<evidence type="ECO:0000313" key="7">
    <source>
        <dbReference type="Proteomes" id="UP000462621"/>
    </source>
</evidence>
<gene>
    <name evidence="6" type="ORF">F9817_14985</name>
</gene>
<dbReference type="EC" id="2.5.1.25" evidence="1"/>
<evidence type="ECO:0000256" key="3">
    <source>
        <dbReference type="ARBA" id="ARBA00022691"/>
    </source>
</evidence>
<evidence type="ECO:0000256" key="2">
    <source>
        <dbReference type="ARBA" id="ARBA00022679"/>
    </source>
</evidence>
<proteinExistence type="predicted"/>
<keyword evidence="7" id="KW-1185">Reference proteome</keyword>
<dbReference type="SMART" id="SM01144">
    <property type="entry name" value="DTW"/>
    <property type="match status" value="1"/>
</dbReference>
<dbReference type="PANTHER" id="PTHR21392">
    <property type="entry name" value="TRNA-URIDINE AMINOCARBOXYPROPYLTRANSFERASE 2"/>
    <property type="match status" value="1"/>
</dbReference>
<protein>
    <recommendedName>
        <fullName evidence="1">tRNA-uridine aminocarboxypropyltransferase</fullName>
        <ecNumber evidence="1">2.5.1.25</ecNumber>
    </recommendedName>
</protein>
<dbReference type="Proteomes" id="UP000462621">
    <property type="component" value="Unassembled WGS sequence"/>
</dbReference>
<dbReference type="RefSeq" id="WP_161156974.1">
    <property type="nucleotide sequence ID" value="NZ_WEKT01000030.1"/>
</dbReference>
<dbReference type="PANTHER" id="PTHR21392:SF1">
    <property type="entry name" value="TRNA-URIDINE AMINOCARBOXYPROPYLTRANSFERASE"/>
    <property type="match status" value="1"/>
</dbReference>
<name>A0A7X4LN04_9VIBR</name>
<evidence type="ECO:0000259" key="5">
    <source>
        <dbReference type="SMART" id="SM01144"/>
    </source>
</evidence>
<dbReference type="AlphaFoldDB" id="A0A7X4LN04"/>
<evidence type="ECO:0000313" key="6">
    <source>
        <dbReference type="EMBL" id="MZI94501.1"/>
    </source>
</evidence>
<keyword evidence="3" id="KW-0949">S-adenosyl-L-methionine</keyword>
<keyword evidence="4" id="KW-0819">tRNA processing</keyword>
<dbReference type="Pfam" id="PF03942">
    <property type="entry name" value="DTW"/>
    <property type="match status" value="1"/>
</dbReference>
<dbReference type="GO" id="GO:0016432">
    <property type="term" value="F:tRNA-uridine aminocarboxypropyltransferase activity"/>
    <property type="evidence" value="ECO:0007669"/>
    <property type="project" value="UniProtKB-EC"/>
</dbReference>
<dbReference type="EMBL" id="WEKT01000030">
    <property type="protein sequence ID" value="MZI94501.1"/>
    <property type="molecule type" value="Genomic_DNA"/>
</dbReference>
<evidence type="ECO:0000256" key="1">
    <source>
        <dbReference type="ARBA" id="ARBA00012386"/>
    </source>
</evidence>
<dbReference type="GO" id="GO:0008033">
    <property type="term" value="P:tRNA processing"/>
    <property type="evidence" value="ECO:0007669"/>
    <property type="project" value="UniProtKB-KW"/>
</dbReference>
<accession>A0A7X4LN04</accession>